<feature type="region of interest" description="Disordered" evidence="1">
    <location>
        <begin position="427"/>
        <end position="458"/>
    </location>
</feature>
<comment type="caution">
    <text evidence="3">The sequence shown here is derived from an EMBL/GenBank/DDBJ whole genome shotgun (WGS) entry which is preliminary data.</text>
</comment>
<name>A0ABV6JGL5_9BACL</name>
<dbReference type="PANTHER" id="PTHR37533:SF2">
    <property type="entry name" value="FLAGELLAR HOOK-LENGTH CONTROL PROTEIN"/>
    <property type="match status" value="1"/>
</dbReference>
<evidence type="ECO:0000313" key="4">
    <source>
        <dbReference type="Proteomes" id="UP001589818"/>
    </source>
</evidence>
<reference evidence="3 4" key="1">
    <citation type="submission" date="2024-09" db="EMBL/GenBank/DDBJ databases">
        <authorList>
            <person name="Sun Q."/>
            <person name="Mori K."/>
        </authorList>
    </citation>
    <scope>NUCLEOTIDE SEQUENCE [LARGE SCALE GENOMIC DNA]</scope>
    <source>
        <strain evidence="3 4">CCM 4839</strain>
    </source>
</reference>
<dbReference type="RefSeq" id="WP_204816184.1">
    <property type="nucleotide sequence ID" value="NZ_JANHOF010000001.1"/>
</dbReference>
<evidence type="ECO:0000256" key="1">
    <source>
        <dbReference type="SAM" id="MobiDB-lite"/>
    </source>
</evidence>
<sequence>MQMAISQASATGVQAPSGGKAAKGADGQAFGQALSQTITGVSGNAGQADQASAGNTSAATSALTNLIGAGVTTADLLAAIEALMKQVEELSGEDVETNVTEADLNTAIAELDNLLAYLGAVPAMQPMLDQTMVQPDLSLQGDAAEAAAFAQATVVKADLLKAQAAAVIENLTVQMQTGVKLDQSGENFAAMKSALEGALADLRSFLQGSKGSSAGIEQNAMIGKQLQAVKQVLEGAAIPSADLTEAEAQLTDLVRSMTSQSAASSHLQRLGNQLLHAGLISLVPTQDEAGAELTVEPVTLPTAVLQQAVGSQEVQRQQPVKPTLVHAVPVQQFAETMESLVVKQLQVSSANGISEARISLYPERLGQVDVRITVHNGQLTAMFLTDTASARDMLENQMTQLRSALQAQGLQVDKLEVSQNQNADQANLFHDRGGSSNRDQQATKRNKSKDDSSFDRVQLDAEQEELAIEQAVDRTLGFGRGVNARA</sequence>
<feature type="compositionally biased region" description="Basic and acidic residues" evidence="1">
    <location>
        <begin position="448"/>
        <end position="458"/>
    </location>
</feature>
<protein>
    <submittedName>
        <fullName evidence="3">Flagellar hook-length control protein FliK</fullName>
    </submittedName>
</protein>
<proteinExistence type="predicted"/>
<dbReference type="Proteomes" id="UP001589818">
    <property type="component" value="Unassembled WGS sequence"/>
</dbReference>
<accession>A0ABV6JGL5</accession>
<dbReference type="Gene3D" id="3.30.750.140">
    <property type="match status" value="1"/>
</dbReference>
<gene>
    <name evidence="3" type="ORF">ACFFJ8_27225</name>
</gene>
<dbReference type="Pfam" id="PF02120">
    <property type="entry name" value="Flg_hook"/>
    <property type="match status" value="1"/>
</dbReference>
<dbReference type="InterPro" id="IPR052563">
    <property type="entry name" value="FliK"/>
</dbReference>
<keyword evidence="3" id="KW-0282">Flagellum</keyword>
<dbReference type="InterPro" id="IPR021136">
    <property type="entry name" value="Flagellar_hook_control-like_C"/>
</dbReference>
<dbReference type="EMBL" id="JBHLVF010000041">
    <property type="protein sequence ID" value="MFC0395044.1"/>
    <property type="molecule type" value="Genomic_DNA"/>
</dbReference>
<dbReference type="CDD" id="cd17470">
    <property type="entry name" value="T3SS_Flik_C"/>
    <property type="match status" value="1"/>
</dbReference>
<feature type="domain" description="Flagellar hook-length control protein-like C-terminal" evidence="2">
    <location>
        <begin position="343"/>
        <end position="425"/>
    </location>
</feature>
<keyword evidence="3" id="KW-0969">Cilium</keyword>
<feature type="compositionally biased region" description="Polar residues" evidence="1">
    <location>
        <begin position="1"/>
        <end position="14"/>
    </location>
</feature>
<keyword evidence="3" id="KW-0966">Cell projection</keyword>
<organism evidence="3 4">
    <name type="scientific">Paenibacillus mendelii</name>
    <dbReference type="NCBI Taxonomy" id="206163"/>
    <lineage>
        <taxon>Bacteria</taxon>
        <taxon>Bacillati</taxon>
        <taxon>Bacillota</taxon>
        <taxon>Bacilli</taxon>
        <taxon>Bacillales</taxon>
        <taxon>Paenibacillaceae</taxon>
        <taxon>Paenibacillus</taxon>
    </lineage>
</organism>
<feature type="region of interest" description="Disordered" evidence="1">
    <location>
        <begin position="1"/>
        <end position="26"/>
    </location>
</feature>
<dbReference type="PANTHER" id="PTHR37533">
    <property type="entry name" value="FLAGELLAR HOOK-LENGTH CONTROL PROTEIN"/>
    <property type="match status" value="1"/>
</dbReference>
<keyword evidence="4" id="KW-1185">Reference proteome</keyword>
<evidence type="ECO:0000313" key="3">
    <source>
        <dbReference type="EMBL" id="MFC0395044.1"/>
    </source>
</evidence>
<dbReference type="InterPro" id="IPR038610">
    <property type="entry name" value="FliK-like_C_sf"/>
</dbReference>
<evidence type="ECO:0000259" key="2">
    <source>
        <dbReference type="Pfam" id="PF02120"/>
    </source>
</evidence>